<name>A0A7S2ZCC1_9RHOD</name>
<evidence type="ECO:0000313" key="1">
    <source>
        <dbReference type="EMBL" id="CAE0035230.1"/>
    </source>
</evidence>
<accession>A0A7S2ZCC1</accession>
<protein>
    <submittedName>
        <fullName evidence="1">Uncharacterized protein</fullName>
    </submittedName>
</protein>
<dbReference type="AlphaFoldDB" id="A0A7S2ZCC1"/>
<sequence length="106" mass="12016">MATMEVRMDSSQWQAEPARPWVVARRSLLIEFSRLMIKVHSSKRLRSGLGVREQAKGFGPSDLYMRFILSSNALGRGAAAFSPVKNHQFRQGVPVVYWRGVQSQSH</sequence>
<organism evidence="1">
    <name type="scientific">Rhodosorus marinus</name>
    <dbReference type="NCBI Taxonomy" id="101924"/>
    <lineage>
        <taxon>Eukaryota</taxon>
        <taxon>Rhodophyta</taxon>
        <taxon>Stylonematophyceae</taxon>
        <taxon>Stylonematales</taxon>
        <taxon>Stylonemataceae</taxon>
        <taxon>Rhodosorus</taxon>
    </lineage>
</organism>
<reference evidence="1" key="1">
    <citation type="submission" date="2021-01" db="EMBL/GenBank/DDBJ databases">
        <authorList>
            <person name="Corre E."/>
            <person name="Pelletier E."/>
            <person name="Niang G."/>
            <person name="Scheremetjew M."/>
            <person name="Finn R."/>
            <person name="Kale V."/>
            <person name="Holt S."/>
            <person name="Cochrane G."/>
            <person name="Meng A."/>
            <person name="Brown T."/>
            <person name="Cohen L."/>
        </authorList>
    </citation>
    <scope>NUCLEOTIDE SEQUENCE</scope>
    <source>
        <strain evidence="1">CCMP 769</strain>
    </source>
</reference>
<dbReference type="EMBL" id="HBHW01004354">
    <property type="protein sequence ID" value="CAE0035230.1"/>
    <property type="molecule type" value="Transcribed_RNA"/>
</dbReference>
<gene>
    <name evidence="1" type="ORF">RMAR00112_LOCUS3176</name>
</gene>
<proteinExistence type="predicted"/>